<dbReference type="PRINTS" id="PR01727">
    <property type="entry name" value="DNABINDINGHU"/>
</dbReference>
<dbReference type="Gene3D" id="4.10.520.10">
    <property type="entry name" value="IHF-like DNA-binding proteins"/>
    <property type="match status" value="1"/>
</dbReference>
<comment type="caution">
    <text evidence="4">The sequence shown here is derived from an EMBL/GenBank/DDBJ whole genome shotgun (WGS) entry which is preliminary data.</text>
</comment>
<accession>A0A9W7EEP8</accession>
<evidence type="ECO:0000256" key="3">
    <source>
        <dbReference type="SAM" id="SignalP"/>
    </source>
</evidence>
<evidence type="ECO:0000313" key="5">
    <source>
        <dbReference type="Proteomes" id="UP001165085"/>
    </source>
</evidence>
<dbReference type="InterPro" id="IPR020816">
    <property type="entry name" value="Histone-like_DNA-bd_CS"/>
</dbReference>
<name>A0A9W7EEP8_9STRA</name>
<organism evidence="4 5">
    <name type="scientific">Triparma strigata</name>
    <dbReference type="NCBI Taxonomy" id="1606541"/>
    <lineage>
        <taxon>Eukaryota</taxon>
        <taxon>Sar</taxon>
        <taxon>Stramenopiles</taxon>
        <taxon>Ochrophyta</taxon>
        <taxon>Bolidophyceae</taxon>
        <taxon>Parmales</taxon>
        <taxon>Triparmaceae</taxon>
        <taxon>Triparma</taxon>
    </lineage>
</organism>
<proteinExistence type="inferred from homology"/>
<dbReference type="PANTHER" id="PTHR33175:SF3">
    <property type="entry name" value="DNA-BINDING PROTEIN HU-BETA"/>
    <property type="match status" value="1"/>
</dbReference>
<dbReference type="SUPFAM" id="SSF47729">
    <property type="entry name" value="IHF-like DNA-binding proteins"/>
    <property type="match status" value="1"/>
</dbReference>
<dbReference type="GO" id="GO:0003677">
    <property type="term" value="F:DNA binding"/>
    <property type="evidence" value="ECO:0007669"/>
    <property type="project" value="UniProtKB-KW"/>
</dbReference>
<dbReference type="PROSITE" id="PS00045">
    <property type="entry name" value="HISTONE_LIKE"/>
    <property type="match status" value="1"/>
</dbReference>
<keyword evidence="3" id="KW-0732">Signal</keyword>
<sequence>MLKIFVLLALLFTAQAFTVTPLRRFGTQLHAGEKQEAVKKADFVAAVASKSGLSKTDAESALAAVIDTITTEVSSGKKISMLGFGTFKSTFRSARTGRNPKTGEPLEIKAQWSPVFSASKTFKEKCNPPQ</sequence>
<feature type="signal peptide" evidence="3">
    <location>
        <begin position="1"/>
        <end position="16"/>
    </location>
</feature>
<dbReference type="EMBL" id="BRXY01000171">
    <property type="protein sequence ID" value="GMH73723.1"/>
    <property type="molecule type" value="Genomic_DNA"/>
</dbReference>
<gene>
    <name evidence="4" type="ORF">TrST_g13786</name>
</gene>
<dbReference type="AlphaFoldDB" id="A0A9W7EEP8"/>
<reference evidence="5" key="1">
    <citation type="journal article" date="2023" name="Commun. Biol.">
        <title>Genome analysis of Parmales, the sister group of diatoms, reveals the evolutionary specialization of diatoms from phago-mixotrophs to photoautotrophs.</title>
        <authorList>
            <person name="Ban H."/>
            <person name="Sato S."/>
            <person name="Yoshikawa S."/>
            <person name="Yamada K."/>
            <person name="Nakamura Y."/>
            <person name="Ichinomiya M."/>
            <person name="Sato N."/>
            <person name="Blanc-Mathieu R."/>
            <person name="Endo H."/>
            <person name="Kuwata A."/>
            <person name="Ogata H."/>
        </authorList>
    </citation>
    <scope>NUCLEOTIDE SEQUENCE [LARGE SCALE GENOMIC DNA]</scope>
    <source>
        <strain evidence="5">NIES 3701</strain>
    </source>
</reference>
<dbReference type="SMART" id="SM00411">
    <property type="entry name" value="BHL"/>
    <property type="match status" value="1"/>
</dbReference>
<dbReference type="OrthoDB" id="10261135at2759"/>
<protein>
    <submittedName>
        <fullName evidence="4">Uncharacterized protein</fullName>
    </submittedName>
</protein>
<dbReference type="Pfam" id="PF00216">
    <property type="entry name" value="Bac_DNA_binding"/>
    <property type="match status" value="1"/>
</dbReference>
<evidence type="ECO:0000313" key="4">
    <source>
        <dbReference type="EMBL" id="GMH73723.1"/>
    </source>
</evidence>
<dbReference type="InterPro" id="IPR000119">
    <property type="entry name" value="Hist_DNA-bd"/>
</dbReference>
<comment type="similarity">
    <text evidence="2">Belongs to the bacterial histone-like protein family.</text>
</comment>
<dbReference type="GO" id="GO:0030527">
    <property type="term" value="F:structural constituent of chromatin"/>
    <property type="evidence" value="ECO:0007669"/>
    <property type="project" value="InterPro"/>
</dbReference>
<keyword evidence="5" id="KW-1185">Reference proteome</keyword>
<dbReference type="CDD" id="cd13831">
    <property type="entry name" value="HU"/>
    <property type="match status" value="1"/>
</dbReference>
<dbReference type="Proteomes" id="UP001165085">
    <property type="component" value="Unassembled WGS sequence"/>
</dbReference>
<dbReference type="PANTHER" id="PTHR33175">
    <property type="entry name" value="DNA-BINDING PROTEIN HU"/>
    <property type="match status" value="1"/>
</dbReference>
<evidence type="ECO:0000256" key="2">
    <source>
        <dbReference type="RuleBase" id="RU003939"/>
    </source>
</evidence>
<evidence type="ECO:0000256" key="1">
    <source>
        <dbReference type="ARBA" id="ARBA00023125"/>
    </source>
</evidence>
<dbReference type="InterPro" id="IPR010992">
    <property type="entry name" value="IHF-like_DNA-bd_dom_sf"/>
</dbReference>
<feature type="chain" id="PRO_5040937261" evidence="3">
    <location>
        <begin position="17"/>
        <end position="130"/>
    </location>
</feature>
<keyword evidence="1" id="KW-0238">DNA-binding</keyword>